<feature type="domain" description="SCP2" evidence="1">
    <location>
        <begin position="65"/>
        <end position="155"/>
    </location>
</feature>
<reference evidence="2 3" key="1">
    <citation type="submission" date="2023-07" db="EMBL/GenBank/DDBJ databases">
        <title>Sequencing the genomes of 1000 actinobacteria strains.</title>
        <authorList>
            <person name="Klenk H.-P."/>
        </authorList>
    </citation>
    <scope>NUCLEOTIDE SEQUENCE [LARGE SCALE GENOMIC DNA]</scope>
    <source>
        <strain evidence="2 3">GD13</strain>
    </source>
</reference>
<dbReference type="Pfam" id="PF02036">
    <property type="entry name" value="SCP2"/>
    <property type="match status" value="2"/>
</dbReference>
<keyword evidence="3" id="KW-1185">Reference proteome</keyword>
<accession>A0ABT9NSD2</accession>
<protein>
    <submittedName>
        <fullName evidence="2">Sterol carrier protein</fullName>
    </submittedName>
</protein>
<feature type="domain" description="SCP2" evidence="1">
    <location>
        <begin position="205"/>
        <end position="305"/>
    </location>
</feature>
<dbReference type="EMBL" id="JAUSQM010000001">
    <property type="protein sequence ID" value="MDP9823216.1"/>
    <property type="molecule type" value="Genomic_DNA"/>
</dbReference>
<dbReference type="Gene3D" id="3.30.1050.10">
    <property type="entry name" value="SCP2 sterol-binding domain"/>
    <property type="match status" value="2"/>
</dbReference>
<name>A0ABT9NSD2_9ACTN</name>
<gene>
    <name evidence="2" type="ORF">J2S59_003025</name>
</gene>
<sequence length="311" mass="32850">MSDLISRVAGRDEQAVAGLVATLPAEEVVELLAATSDDDVRRLTEDAAVRRGAVTALLGRLHEFADPVRLAEIEGVVDFDLRLRTGSECYRLRFADGAIDTDVELDGPADVVVRLSALRFLRLVTGQANAGLLLLGGRLSVEGDAMLALAVGGVFRVPGTDAPAVDPAALDPVDVARAIAKVRTEHLRDVMAGGFRPVVLGEIFRRMPEYVDPAKAAGLRCTVAFRVGGRPDGGHDRYLVQVADGVCEVVEDTGEGIPRDVTLSLSGVDFLRLATGHLNPVLGVLKGSLKVKGDRTKALAFSSSLDLPVAS</sequence>
<dbReference type="PANTHER" id="PTHR10094">
    <property type="entry name" value="STEROL CARRIER PROTEIN 2 SCP-2 FAMILY PROTEIN"/>
    <property type="match status" value="1"/>
</dbReference>
<comment type="caution">
    <text evidence="2">The sequence shown here is derived from an EMBL/GenBank/DDBJ whole genome shotgun (WGS) entry which is preliminary data.</text>
</comment>
<organism evidence="2 3">
    <name type="scientific">Nocardioides massiliensis</name>
    <dbReference type="NCBI Taxonomy" id="1325935"/>
    <lineage>
        <taxon>Bacteria</taxon>
        <taxon>Bacillati</taxon>
        <taxon>Actinomycetota</taxon>
        <taxon>Actinomycetes</taxon>
        <taxon>Propionibacteriales</taxon>
        <taxon>Nocardioidaceae</taxon>
        <taxon>Nocardioides</taxon>
    </lineage>
</organism>
<dbReference type="Proteomes" id="UP001240447">
    <property type="component" value="Unassembled WGS sequence"/>
</dbReference>
<proteinExistence type="predicted"/>
<evidence type="ECO:0000313" key="3">
    <source>
        <dbReference type="Proteomes" id="UP001240447"/>
    </source>
</evidence>
<dbReference type="PANTHER" id="PTHR10094:SF25">
    <property type="entry name" value="SCP2 STEROL-BINDING DOMAIN-CONTAINING PROTEIN 1"/>
    <property type="match status" value="1"/>
</dbReference>
<evidence type="ECO:0000259" key="1">
    <source>
        <dbReference type="Pfam" id="PF02036"/>
    </source>
</evidence>
<dbReference type="InterPro" id="IPR003033">
    <property type="entry name" value="SCP2_sterol-bd_dom"/>
</dbReference>
<dbReference type="InterPro" id="IPR036527">
    <property type="entry name" value="SCP2_sterol-bd_dom_sf"/>
</dbReference>
<evidence type="ECO:0000313" key="2">
    <source>
        <dbReference type="EMBL" id="MDP9823216.1"/>
    </source>
</evidence>
<dbReference type="SUPFAM" id="SSF55718">
    <property type="entry name" value="SCP-like"/>
    <property type="match status" value="2"/>
</dbReference>
<dbReference type="RefSeq" id="WP_068117246.1">
    <property type="nucleotide sequence ID" value="NZ_CCXJ01000076.1"/>
</dbReference>